<gene>
    <name evidence="1" type="ORF">BBA_02031</name>
</gene>
<dbReference type="GeneID" id="19885043"/>
<dbReference type="SUPFAM" id="SSF48452">
    <property type="entry name" value="TPR-like"/>
    <property type="match status" value="1"/>
</dbReference>
<dbReference type="HOGENOM" id="CLU_816336_0_0_1"/>
<name>J5K4K7_BEAB2</name>
<dbReference type="Gene3D" id="1.25.40.10">
    <property type="entry name" value="Tetratricopeptide repeat domain"/>
    <property type="match status" value="2"/>
</dbReference>
<evidence type="ECO:0000313" key="2">
    <source>
        <dbReference type="Proteomes" id="UP000002762"/>
    </source>
</evidence>
<dbReference type="Proteomes" id="UP000002762">
    <property type="component" value="Unassembled WGS sequence"/>
</dbReference>
<evidence type="ECO:0000313" key="1">
    <source>
        <dbReference type="EMBL" id="EJP68996.1"/>
    </source>
</evidence>
<dbReference type="STRING" id="655819.J5K4K7"/>
<accession>J5K4K7</accession>
<dbReference type="InterPro" id="IPR011990">
    <property type="entry name" value="TPR-like_helical_dom_sf"/>
</dbReference>
<keyword evidence="2" id="KW-1185">Reference proteome</keyword>
<protein>
    <submittedName>
        <fullName evidence="1">Uncharacterized protein</fullName>
    </submittedName>
</protein>
<sequence>MRQVSRRSVSFCEIAKGQLMANHGDVLKADVDRYLYEANALDDLEDVCKVSLWAAEKIPNEEQAANLIAWTLSLQASMYESIGKVETAIDLNLRGYEMRLAEKPLKHSLLGGFEQNLAYNYNTANQHEKALEWFIKSKDRIIAWNLEEGREADWPTVTKKNMARCLVYLGQHAEAEKLLNDSITEFKQEKVLNWAMIAYAYFVKGTLERKTNRLEAAEASFIEAQNLWMRGDQTRLHPFHAGCIYKISVTCLDQGKIEAAVKHLGEALTMTKFHANTMPAEHARCLFKLSEALLQESYNDGDKAKDLRDDAEMYLLRRDAQVTEFGREDSYDLLVPIFWR</sequence>
<dbReference type="EMBL" id="JH725153">
    <property type="protein sequence ID" value="EJP68996.1"/>
    <property type="molecule type" value="Genomic_DNA"/>
</dbReference>
<reference evidence="1 2" key="1">
    <citation type="journal article" date="2012" name="Sci. Rep.">
        <title>Genomic perspectives on the evolution of fungal entomopathogenicity in Beauveria bassiana.</title>
        <authorList>
            <person name="Xiao G."/>
            <person name="Ying S.H."/>
            <person name="Zheng P."/>
            <person name="Wang Z.L."/>
            <person name="Zhang S."/>
            <person name="Xie X.Q."/>
            <person name="Shang Y."/>
            <person name="St Leger R.J."/>
            <person name="Zhao G.P."/>
            <person name="Wang C."/>
            <person name="Feng M.G."/>
        </authorList>
    </citation>
    <scope>NUCLEOTIDE SEQUENCE [LARGE SCALE GENOMIC DNA]</scope>
    <source>
        <strain evidence="1 2">ARSEF 2860</strain>
    </source>
</reference>
<dbReference type="AlphaFoldDB" id="J5K4K7"/>
<proteinExistence type="predicted"/>
<dbReference type="InParanoid" id="J5K4K7"/>
<dbReference type="RefSeq" id="XP_008595350.1">
    <property type="nucleotide sequence ID" value="XM_008597128.1"/>
</dbReference>
<organism evidence="1 2">
    <name type="scientific">Beauveria bassiana (strain ARSEF 2860)</name>
    <name type="common">White muscardine disease fungus</name>
    <name type="synonym">Tritirachium shiotae</name>
    <dbReference type="NCBI Taxonomy" id="655819"/>
    <lineage>
        <taxon>Eukaryota</taxon>
        <taxon>Fungi</taxon>
        <taxon>Dikarya</taxon>
        <taxon>Ascomycota</taxon>
        <taxon>Pezizomycotina</taxon>
        <taxon>Sordariomycetes</taxon>
        <taxon>Hypocreomycetidae</taxon>
        <taxon>Hypocreales</taxon>
        <taxon>Cordycipitaceae</taxon>
        <taxon>Beauveria</taxon>
    </lineage>
</organism>
<dbReference type="OrthoDB" id="4748888at2759"/>